<dbReference type="FunFam" id="3.40.50.300:FF:000019">
    <property type="entry name" value="Translation initiation factor IF-2"/>
    <property type="match status" value="1"/>
</dbReference>
<dbReference type="InterPro" id="IPR015760">
    <property type="entry name" value="TIF_IF2"/>
</dbReference>
<dbReference type="PROSITE" id="PS01176">
    <property type="entry name" value="IF2"/>
    <property type="match status" value="1"/>
</dbReference>
<evidence type="ECO:0000256" key="11">
    <source>
        <dbReference type="RuleBase" id="RU000645"/>
    </source>
</evidence>
<comment type="subcellular location">
    <subcellularLocation>
        <location evidence="1 9 11">Cytoplasm</location>
    </subcellularLocation>
</comment>
<dbReference type="Gene3D" id="3.40.50.300">
    <property type="entry name" value="P-loop containing nucleotide triphosphate hydrolases"/>
    <property type="match status" value="1"/>
</dbReference>
<feature type="domain" description="Tr-type G" evidence="13">
    <location>
        <begin position="406"/>
        <end position="573"/>
    </location>
</feature>
<organism evidence="14 15">
    <name type="scientific">Candidatus Desulfatibia profunda</name>
    <dbReference type="NCBI Taxonomy" id="2841695"/>
    <lineage>
        <taxon>Bacteria</taxon>
        <taxon>Pseudomonadati</taxon>
        <taxon>Thermodesulfobacteriota</taxon>
        <taxon>Desulfobacteria</taxon>
        <taxon>Desulfobacterales</taxon>
        <taxon>Desulfobacterales incertae sedis</taxon>
        <taxon>Candidatus Desulfatibia</taxon>
    </lineage>
</organism>
<evidence type="ECO:0000256" key="1">
    <source>
        <dbReference type="ARBA" id="ARBA00004496"/>
    </source>
</evidence>
<evidence type="ECO:0000256" key="10">
    <source>
        <dbReference type="RuleBase" id="RU000644"/>
    </source>
</evidence>
<comment type="similarity">
    <text evidence="2 9 10">Belongs to the TRAFAC class translation factor GTPase superfamily. Classic translation factor GTPase family. IF-2 subfamily.</text>
</comment>
<sequence length="908" mass="100696">MAKIRVYELARNFNMTNKALLEKMREIAIPVKSHMSALDDDIVARIKQNILGFKEKDVEETRIKPTIIRRRHKRVPEEPVEVEAVAEPQVRPEKTEAAQEPIEESVAAKQPPFKKEPQATARAAKIEAKAIKKADMAEMVVEKKKVAEKDAPKIIDVPDGVDSPTVIQKERQQVVPPAVLKQKRQPVAKKVKPKKIKKEIPAKIIRLPAKPPDEVIIPVVDKAKDTPPEPVVTKIPLPVELDHDDTAPPEEVPAKKKKKRAKRPEDTVIDKKFFKKKISFRKKEVVEGEDLYAPSQRVRKIRKTTKAKAAVIQQKPQITIPKAIKRRIKIDDTIALSDLAKRMGIKAAEIIKKLMGLNVMATVNQIIDFDTAVLVASEFDYELEKASFEEETLIRVEQDDPSKLIERPPVVTVMGHVDHGKTSLLDVIRKTKVTENEAGGITQHIGAYHVSTEKGQIIFLDTPGHEAFTEMRARGAKVTDLVVLVVAADDGVMPQTIEAINHAKAAGVPIIVAINKIDKANADPERVQRELADAGLVPEEWGGETIFVKVSAKENTGIDDLLEMILLQAEILELKANPDRLAMGHVVEAKLDSGRGPVATVLIRQGTLKVHDPVVCGVHHGKVRALLNDRGVQVASAGPSMPAEIIGLTGVPNAGDEMIALADEKDAKQVSAHRIQKQRSKELAKTGRLSLEKLYEQMQVGKVKELNIILKADVHGSIEALRDSLTKLSNEEVKINVIHAATGTLTESDVSLSAVSDAIIIGFNVRPSSKVQALASEENVDTRFYNIIYDVIKDIKNAIIGMMSSTFEERVLGRAEVREVFHVPKVGAISGCYVTEGKVERGRKVRILRDWVVLYDGTISSLRRFKDDAKEVQSGYECGIGIENYNDIKIGDIIECYYLEEIRPELEQ</sequence>
<feature type="binding site" evidence="9">
    <location>
        <begin position="415"/>
        <end position="422"/>
    </location>
    <ligand>
        <name>GTP</name>
        <dbReference type="ChEBI" id="CHEBI:37565"/>
    </ligand>
</feature>
<dbReference type="NCBIfam" id="TIGR00487">
    <property type="entry name" value="IF-2"/>
    <property type="match status" value="1"/>
</dbReference>
<evidence type="ECO:0000259" key="13">
    <source>
        <dbReference type="PROSITE" id="PS51722"/>
    </source>
</evidence>
<dbReference type="CDD" id="cd03692">
    <property type="entry name" value="mtIF2_IVc"/>
    <property type="match status" value="1"/>
</dbReference>
<dbReference type="AlphaFoldDB" id="A0A8J6NSG3"/>
<dbReference type="InterPro" id="IPR044145">
    <property type="entry name" value="IF2_II"/>
</dbReference>
<dbReference type="InterPro" id="IPR004161">
    <property type="entry name" value="EFTu-like_2"/>
</dbReference>
<dbReference type="Pfam" id="PF11987">
    <property type="entry name" value="IF-2"/>
    <property type="match status" value="1"/>
</dbReference>
<dbReference type="InterPro" id="IPR036925">
    <property type="entry name" value="TIF_IF2_dom3_sf"/>
</dbReference>
<dbReference type="Gene3D" id="2.40.30.10">
    <property type="entry name" value="Translation factors"/>
    <property type="match status" value="2"/>
</dbReference>
<dbReference type="CDD" id="cd03702">
    <property type="entry name" value="IF2_mtIF2_II"/>
    <property type="match status" value="1"/>
</dbReference>
<feature type="compositionally biased region" description="Basic residues" evidence="12">
    <location>
        <begin position="181"/>
        <end position="194"/>
    </location>
</feature>
<dbReference type="Pfam" id="PF03144">
    <property type="entry name" value="GTP_EFTU_D2"/>
    <property type="match status" value="1"/>
</dbReference>
<dbReference type="NCBIfam" id="TIGR00231">
    <property type="entry name" value="small_GTP"/>
    <property type="match status" value="1"/>
</dbReference>
<feature type="region of interest" description="Disordered" evidence="12">
    <location>
        <begin position="240"/>
        <end position="264"/>
    </location>
</feature>
<gene>
    <name evidence="9 14" type="primary">infB</name>
    <name evidence="14" type="ORF">H8E23_07965</name>
</gene>
<dbReference type="InterPro" id="IPR023115">
    <property type="entry name" value="TIF_IF2_dom3"/>
</dbReference>
<evidence type="ECO:0000256" key="3">
    <source>
        <dbReference type="ARBA" id="ARBA00020675"/>
    </source>
</evidence>
<dbReference type="FunFam" id="3.40.50.10050:FF:000001">
    <property type="entry name" value="Translation initiation factor IF-2"/>
    <property type="match status" value="1"/>
</dbReference>
<evidence type="ECO:0000256" key="12">
    <source>
        <dbReference type="SAM" id="MobiDB-lite"/>
    </source>
</evidence>
<feature type="region of interest" description="G-domain" evidence="9">
    <location>
        <begin position="409"/>
        <end position="557"/>
    </location>
</feature>
<dbReference type="SUPFAM" id="SSF52540">
    <property type="entry name" value="P-loop containing nucleoside triphosphate hydrolases"/>
    <property type="match status" value="1"/>
</dbReference>
<evidence type="ECO:0000256" key="9">
    <source>
        <dbReference type="HAMAP-Rule" id="MF_00100"/>
    </source>
</evidence>
<evidence type="ECO:0000256" key="2">
    <source>
        <dbReference type="ARBA" id="ARBA00007733"/>
    </source>
</evidence>
<dbReference type="InterPro" id="IPR027417">
    <property type="entry name" value="P-loop_NTPase"/>
</dbReference>
<dbReference type="SUPFAM" id="SSF52156">
    <property type="entry name" value="Initiation factor IF2/eIF5b, domain 3"/>
    <property type="match status" value="1"/>
</dbReference>
<dbReference type="InterPro" id="IPR053905">
    <property type="entry name" value="EF-G-like_DII"/>
</dbReference>
<feature type="binding site" evidence="9">
    <location>
        <begin position="461"/>
        <end position="465"/>
    </location>
    <ligand>
        <name>GTP</name>
        <dbReference type="ChEBI" id="CHEBI:37565"/>
    </ligand>
</feature>
<feature type="region of interest" description="Disordered" evidence="12">
    <location>
        <begin position="170"/>
        <end position="194"/>
    </location>
</feature>
<dbReference type="PANTHER" id="PTHR43381">
    <property type="entry name" value="TRANSLATION INITIATION FACTOR IF-2-RELATED"/>
    <property type="match status" value="1"/>
</dbReference>
<name>A0A8J6NSG3_9BACT</name>
<comment type="caution">
    <text evidence="14">The sequence shown here is derived from an EMBL/GenBank/DDBJ whole genome shotgun (WGS) entry which is preliminary data.</text>
</comment>
<accession>A0A8J6NSG3</accession>
<dbReference type="GO" id="GO:0005525">
    <property type="term" value="F:GTP binding"/>
    <property type="evidence" value="ECO:0007669"/>
    <property type="project" value="UniProtKB-KW"/>
</dbReference>
<dbReference type="Proteomes" id="UP000603434">
    <property type="component" value="Unassembled WGS sequence"/>
</dbReference>
<dbReference type="InterPro" id="IPR000795">
    <property type="entry name" value="T_Tr_GTP-bd_dom"/>
</dbReference>
<dbReference type="EMBL" id="JACNJH010000129">
    <property type="protein sequence ID" value="MBC8361317.1"/>
    <property type="molecule type" value="Genomic_DNA"/>
</dbReference>
<dbReference type="GO" id="GO:0003743">
    <property type="term" value="F:translation initiation factor activity"/>
    <property type="evidence" value="ECO:0007669"/>
    <property type="project" value="UniProtKB-UniRule"/>
</dbReference>
<keyword evidence="6 9" id="KW-0547">Nucleotide-binding</keyword>
<keyword evidence="5 9" id="KW-0396">Initiation factor</keyword>
<evidence type="ECO:0000256" key="7">
    <source>
        <dbReference type="ARBA" id="ARBA00022917"/>
    </source>
</evidence>
<dbReference type="Pfam" id="PF22042">
    <property type="entry name" value="EF-G_D2"/>
    <property type="match status" value="1"/>
</dbReference>
<evidence type="ECO:0000256" key="4">
    <source>
        <dbReference type="ARBA" id="ARBA00022490"/>
    </source>
</evidence>
<proteinExistence type="inferred from homology"/>
<dbReference type="PANTHER" id="PTHR43381:SF5">
    <property type="entry name" value="TR-TYPE G DOMAIN-CONTAINING PROTEIN"/>
    <property type="match status" value="1"/>
</dbReference>
<comment type="function">
    <text evidence="9 10">One of the essential components for the initiation of protein synthesis. Protects formylmethionyl-tRNA from spontaneous hydrolysis and promotes its binding to the 30S ribosomal subunits. Also involved in the hydrolysis of GTP during the formation of the 70S ribosomal complex.</text>
</comment>
<dbReference type="GO" id="GO:0005829">
    <property type="term" value="C:cytosol"/>
    <property type="evidence" value="ECO:0007669"/>
    <property type="project" value="TreeGrafter"/>
</dbReference>
<reference evidence="14 15" key="1">
    <citation type="submission" date="2020-08" db="EMBL/GenBank/DDBJ databases">
        <title>Bridging the membrane lipid divide: bacteria of the FCB group superphylum have the potential to synthesize archaeal ether lipids.</title>
        <authorList>
            <person name="Villanueva L."/>
            <person name="Von Meijenfeldt F.A.B."/>
            <person name="Westbye A.B."/>
            <person name="Yadav S."/>
            <person name="Hopmans E.C."/>
            <person name="Dutilh B.E."/>
            <person name="Sinninghe Damste J.S."/>
        </authorList>
    </citation>
    <scope>NUCLEOTIDE SEQUENCE [LARGE SCALE GENOMIC DNA]</scope>
    <source>
        <strain evidence="14">NIOZ-UU30</strain>
    </source>
</reference>
<evidence type="ECO:0000313" key="14">
    <source>
        <dbReference type="EMBL" id="MBC8361317.1"/>
    </source>
</evidence>
<feature type="region of interest" description="Disordered" evidence="12">
    <location>
        <begin position="79"/>
        <end position="116"/>
    </location>
</feature>
<keyword evidence="7 9" id="KW-0648">Protein biosynthesis</keyword>
<evidence type="ECO:0000256" key="5">
    <source>
        <dbReference type="ARBA" id="ARBA00022540"/>
    </source>
</evidence>
<keyword evidence="8 9" id="KW-0342">GTP-binding</keyword>
<dbReference type="CDD" id="cd01887">
    <property type="entry name" value="IF2_eIF5B"/>
    <property type="match status" value="1"/>
</dbReference>
<dbReference type="GO" id="GO:0003924">
    <property type="term" value="F:GTPase activity"/>
    <property type="evidence" value="ECO:0007669"/>
    <property type="project" value="UniProtKB-UniRule"/>
</dbReference>
<dbReference type="Pfam" id="PF00009">
    <property type="entry name" value="GTP_EFTU"/>
    <property type="match status" value="1"/>
</dbReference>
<dbReference type="InterPro" id="IPR000178">
    <property type="entry name" value="TF_IF2_bacterial-like"/>
</dbReference>
<dbReference type="PROSITE" id="PS51722">
    <property type="entry name" value="G_TR_2"/>
    <property type="match status" value="1"/>
</dbReference>
<dbReference type="HAMAP" id="MF_00100_B">
    <property type="entry name" value="IF_2_B"/>
    <property type="match status" value="1"/>
</dbReference>
<keyword evidence="4 9" id="KW-0963">Cytoplasm</keyword>
<dbReference type="InterPro" id="IPR009000">
    <property type="entry name" value="Transl_B-barrel_sf"/>
</dbReference>
<evidence type="ECO:0000313" key="15">
    <source>
        <dbReference type="Proteomes" id="UP000603434"/>
    </source>
</evidence>
<protein>
    <recommendedName>
        <fullName evidence="3 9">Translation initiation factor IF-2</fullName>
    </recommendedName>
</protein>
<dbReference type="Gene3D" id="3.40.50.10050">
    <property type="entry name" value="Translation initiation factor IF- 2, domain 3"/>
    <property type="match status" value="1"/>
</dbReference>
<dbReference type="InterPro" id="IPR006847">
    <property type="entry name" value="IF2_N"/>
</dbReference>
<evidence type="ECO:0000256" key="6">
    <source>
        <dbReference type="ARBA" id="ARBA00022741"/>
    </source>
</evidence>
<dbReference type="Gene3D" id="1.10.10.2480">
    <property type="match status" value="1"/>
</dbReference>
<dbReference type="InterPro" id="IPR005225">
    <property type="entry name" value="Small_GTP-bd"/>
</dbReference>
<dbReference type="FunFam" id="2.40.30.10:FF:000008">
    <property type="entry name" value="Translation initiation factor IF-2"/>
    <property type="match status" value="1"/>
</dbReference>
<dbReference type="SUPFAM" id="SSF50447">
    <property type="entry name" value="Translation proteins"/>
    <property type="match status" value="2"/>
</dbReference>
<dbReference type="Pfam" id="PF04760">
    <property type="entry name" value="IF2_N"/>
    <property type="match status" value="2"/>
</dbReference>
<evidence type="ECO:0000256" key="8">
    <source>
        <dbReference type="ARBA" id="ARBA00023134"/>
    </source>
</evidence>
<dbReference type="FunFam" id="2.40.30.10:FF:000007">
    <property type="entry name" value="Translation initiation factor IF-2"/>
    <property type="match status" value="1"/>
</dbReference>
<feature type="binding site" evidence="9">
    <location>
        <begin position="515"/>
        <end position="518"/>
    </location>
    <ligand>
        <name>GTP</name>
        <dbReference type="ChEBI" id="CHEBI:37565"/>
    </ligand>
</feature>